<protein>
    <submittedName>
        <fullName evidence="2">Uncharacterized protein</fullName>
    </submittedName>
</protein>
<dbReference type="InParanoid" id="A0A200QIU6"/>
<feature type="compositionally biased region" description="Low complexity" evidence="1">
    <location>
        <begin position="46"/>
        <end position="55"/>
    </location>
</feature>
<gene>
    <name evidence="2" type="ORF">BVC80_8563g10</name>
</gene>
<evidence type="ECO:0000313" key="3">
    <source>
        <dbReference type="Proteomes" id="UP000195402"/>
    </source>
</evidence>
<comment type="caution">
    <text evidence="2">The sequence shown here is derived from an EMBL/GenBank/DDBJ whole genome shotgun (WGS) entry which is preliminary data.</text>
</comment>
<feature type="compositionally biased region" description="Low complexity" evidence="1">
    <location>
        <begin position="65"/>
        <end position="83"/>
    </location>
</feature>
<organism evidence="2 3">
    <name type="scientific">Macleaya cordata</name>
    <name type="common">Five-seeded plume-poppy</name>
    <name type="synonym">Bocconia cordata</name>
    <dbReference type="NCBI Taxonomy" id="56857"/>
    <lineage>
        <taxon>Eukaryota</taxon>
        <taxon>Viridiplantae</taxon>
        <taxon>Streptophyta</taxon>
        <taxon>Embryophyta</taxon>
        <taxon>Tracheophyta</taxon>
        <taxon>Spermatophyta</taxon>
        <taxon>Magnoliopsida</taxon>
        <taxon>Ranunculales</taxon>
        <taxon>Papaveraceae</taxon>
        <taxon>Papaveroideae</taxon>
        <taxon>Macleaya</taxon>
    </lineage>
</organism>
<feature type="compositionally biased region" description="Polar residues" evidence="1">
    <location>
        <begin position="32"/>
        <end position="45"/>
    </location>
</feature>
<name>A0A200QIU6_MACCD</name>
<sequence>MGTYSLPVFMDQTISLPVTQQSHRGAVEASRLSRNTDTEIQGAPNQAQVQVEQEPPVQPDPPVQLEPMDQELPNQQEPAQPEQPVQPNPPVEPVPAPEPRRSGRIRRFPDKYKKSVDS</sequence>
<dbReference type="EMBL" id="MVGT01002002">
    <property type="protein sequence ID" value="OVA10352.1"/>
    <property type="molecule type" value="Genomic_DNA"/>
</dbReference>
<accession>A0A200QIU6</accession>
<evidence type="ECO:0000313" key="2">
    <source>
        <dbReference type="EMBL" id="OVA10352.1"/>
    </source>
</evidence>
<dbReference type="AlphaFoldDB" id="A0A200QIU6"/>
<proteinExistence type="predicted"/>
<keyword evidence="3" id="KW-1185">Reference proteome</keyword>
<dbReference type="Proteomes" id="UP000195402">
    <property type="component" value="Unassembled WGS sequence"/>
</dbReference>
<feature type="compositionally biased region" description="Basic and acidic residues" evidence="1">
    <location>
        <begin position="107"/>
        <end position="118"/>
    </location>
</feature>
<reference evidence="2 3" key="1">
    <citation type="journal article" date="2017" name="Mol. Plant">
        <title>The Genome of Medicinal Plant Macleaya cordata Provides New Insights into Benzylisoquinoline Alkaloids Metabolism.</title>
        <authorList>
            <person name="Liu X."/>
            <person name="Liu Y."/>
            <person name="Huang P."/>
            <person name="Ma Y."/>
            <person name="Qing Z."/>
            <person name="Tang Q."/>
            <person name="Cao H."/>
            <person name="Cheng P."/>
            <person name="Zheng Y."/>
            <person name="Yuan Z."/>
            <person name="Zhou Y."/>
            <person name="Liu J."/>
            <person name="Tang Z."/>
            <person name="Zhuo Y."/>
            <person name="Zhang Y."/>
            <person name="Yu L."/>
            <person name="Huang J."/>
            <person name="Yang P."/>
            <person name="Peng Q."/>
            <person name="Zhang J."/>
            <person name="Jiang W."/>
            <person name="Zhang Z."/>
            <person name="Lin K."/>
            <person name="Ro D.K."/>
            <person name="Chen X."/>
            <person name="Xiong X."/>
            <person name="Shang Y."/>
            <person name="Huang S."/>
            <person name="Zeng J."/>
        </authorList>
    </citation>
    <scope>NUCLEOTIDE SEQUENCE [LARGE SCALE GENOMIC DNA]</scope>
    <source>
        <strain evidence="3">cv. BLH2017</strain>
        <tissue evidence="2">Root</tissue>
    </source>
</reference>
<feature type="compositionally biased region" description="Pro residues" evidence="1">
    <location>
        <begin position="84"/>
        <end position="97"/>
    </location>
</feature>
<feature type="region of interest" description="Disordered" evidence="1">
    <location>
        <begin position="18"/>
        <end position="118"/>
    </location>
</feature>
<evidence type="ECO:0000256" key="1">
    <source>
        <dbReference type="SAM" id="MobiDB-lite"/>
    </source>
</evidence>